<dbReference type="Pfam" id="PF20978">
    <property type="entry name" value="Gta3"/>
    <property type="match status" value="1"/>
</dbReference>
<organism evidence="2 3">
    <name type="scientific">Aspergillus parasiticus (strain ATCC 56775 / NRRL 5862 / SRRC 143 / SU-1)</name>
    <dbReference type="NCBI Taxonomy" id="1403190"/>
    <lineage>
        <taxon>Eukaryota</taxon>
        <taxon>Fungi</taxon>
        <taxon>Dikarya</taxon>
        <taxon>Ascomycota</taxon>
        <taxon>Pezizomycotina</taxon>
        <taxon>Eurotiomycetes</taxon>
        <taxon>Eurotiomycetidae</taxon>
        <taxon>Eurotiales</taxon>
        <taxon>Aspergillaceae</taxon>
        <taxon>Aspergillus</taxon>
        <taxon>Aspergillus subgen. Circumdati</taxon>
    </lineage>
</organism>
<dbReference type="OrthoDB" id="5522061at2759"/>
<dbReference type="InterPro" id="IPR003837">
    <property type="entry name" value="GatC"/>
</dbReference>
<evidence type="ECO:0000259" key="1">
    <source>
        <dbReference type="Pfam" id="PF20978"/>
    </source>
</evidence>
<dbReference type="InterPro" id="IPR049545">
    <property type="entry name" value="Gta3_dom"/>
</dbReference>
<dbReference type="SUPFAM" id="SSF141000">
    <property type="entry name" value="Glu-tRNAGln amidotransferase C subunit"/>
    <property type="match status" value="1"/>
</dbReference>
<feature type="domain" description="Glutamyl-tRNA amidotransferase complex subunit Gta3" evidence="1">
    <location>
        <begin position="64"/>
        <end position="121"/>
    </location>
</feature>
<accession>A0A0F0HYB4</accession>
<dbReference type="GO" id="GO:0070681">
    <property type="term" value="P:glutaminyl-tRNAGln biosynthesis via transamidation"/>
    <property type="evidence" value="ECO:0007669"/>
    <property type="project" value="TreeGrafter"/>
</dbReference>
<dbReference type="EMBL" id="JZEE01000739">
    <property type="protein sequence ID" value="KJK60455.1"/>
    <property type="molecule type" value="Genomic_DNA"/>
</dbReference>
<dbReference type="PANTHER" id="PTHR15004:SF0">
    <property type="entry name" value="GLUTAMYL-TRNA(GLN) AMIDOTRANSFERASE SUBUNIT C, MITOCHONDRIAL"/>
    <property type="match status" value="1"/>
</dbReference>
<dbReference type="GO" id="GO:0006450">
    <property type="term" value="P:regulation of translational fidelity"/>
    <property type="evidence" value="ECO:0007669"/>
    <property type="project" value="InterPro"/>
</dbReference>
<proteinExistence type="predicted"/>
<dbReference type="GO" id="GO:0005739">
    <property type="term" value="C:mitochondrion"/>
    <property type="evidence" value="ECO:0007669"/>
    <property type="project" value="TreeGrafter"/>
</dbReference>
<dbReference type="Proteomes" id="UP000033540">
    <property type="component" value="Unassembled WGS sequence"/>
</dbReference>
<dbReference type="GO" id="GO:0030956">
    <property type="term" value="C:glutamyl-tRNA(Gln) amidotransferase complex"/>
    <property type="evidence" value="ECO:0007669"/>
    <property type="project" value="TreeGrafter"/>
</dbReference>
<comment type="caution">
    <text evidence="2">The sequence shown here is derived from an EMBL/GenBank/DDBJ whole genome shotgun (WGS) entry which is preliminary data.</text>
</comment>
<dbReference type="AlphaFoldDB" id="A0A0F0HYB4"/>
<name>A0A0F0HYB4_ASPPU</name>
<reference evidence="2 3" key="1">
    <citation type="submission" date="2015-02" db="EMBL/GenBank/DDBJ databases">
        <title>Draft genome sequence of Aspergillus parasiticus SU-1.</title>
        <authorList>
            <person name="Yu J."/>
            <person name="Fedorova N."/>
            <person name="Yin Y."/>
            <person name="Losada L."/>
            <person name="Zafar N."/>
            <person name="Taujale R."/>
            <person name="Ehrlich K.C."/>
            <person name="Bhatnagar D."/>
            <person name="Cleveland T.E."/>
            <person name="Bennett J.W."/>
            <person name="Nierman W.C."/>
        </authorList>
    </citation>
    <scope>NUCLEOTIDE SEQUENCE [LARGE SCALE GENOMIC DNA]</scope>
    <source>
        <strain evidence="3">ATCC 56775 / NRRL 5862 / SRRC 143 / SU-1</strain>
    </source>
</reference>
<dbReference type="PANTHER" id="PTHR15004">
    <property type="entry name" value="GLUTAMYL-TRNA(GLN) AMIDOTRANSFERASE SUBUNIT C, MITOCHONDRIAL"/>
    <property type="match status" value="1"/>
</dbReference>
<dbReference type="InterPro" id="IPR036113">
    <property type="entry name" value="Asp/Glu-ADT_sf_sub_c"/>
</dbReference>
<gene>
    <name evidence="2" type="ORF">P875_00053301</name>
</gene>
<evidence type="ECO:0000313" key="3">
    <source>
        <dbReference type="Proteomes" id="UP000033540"/>
    </source>
</evidence>
<protein>
    <submittedName>
        <fullName evidence="2">GatC</fullName>
    </submittedName>
</protein>
<sequence>MLCLRSTASQLSRRISPRSSRLSNLAEGRRTRFYSSKPEQVDVDALLAKPSWSVRSLLPDQTTKQSSPTVTPAQLHHLLRLSALPLPSTKEEESKMLETLESQIHFVKEIQRADVTGVEPLQSIRDESPEALKENTVGLEQLKDALAKERVVGRNKRIQRVESERNDRPDGNAWDGNALGYASKTKGKFFVVETGN</sequence>
<dbReference type="GO" id="GO:0032543">
    <property type="term" value="P:mitochondrial translation"/>
    <property type="evidence" value="ECO:0007669"/>
    <property type="project" value="TreeGrafter"/>
</dbReference>
<evidence type="ECO:0000313" key="2">
    <source>
        <dbReference type="EMBL" id="KJK60455.1"/>
    </source>
</evidence>